<sequence>MKIMYALVFCILLISIALTLLVTRKGDENYSSSTRRNNKNLSLIYGVIIILSIIALGVYISFFA</sequence>
<evidence type="ECO:0000313" key="3">
    <source>
        <dbReference type="Proteomes" id="UP000681027"/>
    </source>
</evidence>
<keyword evidence="1" id="KW-0812">Transmembrane</keyword>
<accession>A0ABS5NM96</accession>
<dbReference type="Proteomes" id="UP000681027">
    <property type="component" value="Unassembled WGS sequence"/>
</dbReference>
<dbReference type="RefSeq" id="WP_213100425.1">
    <property type="nucleotide sequence ID" value="NZ_JAGYPM010000001.1"/>
</dbReference>
<proteinExistence type="predicted"/>
<reference evidence="2 3" key="1">
    <citation type="submission" date="2021-05" db="EMBL/GenBank/DDBJ databases">
        <title>Novel Bacillus species.</title>
        <authorList>
            <person name="Liu G."/>
        </authorList>
    </citation>
    <scope>NUCLEOTIDE SEQUENCE [LARGE SCALE GENOMIC DNA]</scope>
    <source>
        <strain evidence="2 3">FJAT-49705</strain>
    </source>
</reference>
<gene>
    <name evidence="2" type="ORF">KHA94_01695</name>
</gene>
<comment type="caution">
    <text evidence="2">The sequence shown here is derived from an EMBL/GenBank/DDBJ whole genome shotgun (WGS) entry which is preliminary data.</text>
</comment>
<keyword evidence="1" id="KW-1133">Transmembrane helix</keyword>
<protein>
    <recommendedName>
        <fullName evidence="4">Group-specific protein</fullName>
    </recommendedName>
</protein>
<organism evidence="2 3">
    <name type="scientific">Cytobacillus citreus</name>
    <dbReference type="NCBI Taxonomy" id="2833586"/>
    <lineage>
        <taxon>Bacteria</taxon>
        <taxon>Bacillati</taxon>
        <taxon>Bacillota</taxon>
        <taxon>Bacilli</taxon>
        <taxon>Bacillales</taxon>
        <taxon>Bacillaceae</taxon>
        <taxon>Cytobacillus</taxon>
    </lineage>
</organism>
<keyword evidence="3" id="KW-1185">Reference proteome</keyword>
<feature type="transmembrane region" description="Helical" evidence="1">
    <location>
        <begin position="42"/>
        <end position="62"/>
    </location>
</feature>
<evidence type="ECO:0000256" key="1">
    <source>
        <dbReference type="SAM" id="Phobius"/>
    </source>
</evidence>
<evidence type="ECO:0000313" key="2">
    <source>
        <dbReference type="EMBL" id="MBS4188930.1"/>
    </source>
</evidence>
<dbReference type="EMBL" id="JAGYPM010000001">
    <property type="protein sequence ID" value="MBS4188930.1"/>
    <property type="molecule type" value="Genomic_DNA"/>
</dbReference>
<keyword evidence="1" id="KW-0472">Membrane</keyword>
<name>A0ABS5NM96_9BACI</name>
<evidence type="ECO:0008006" key="4">
    <source>
        <dbReference type="Google" id="ProtNLM"/>
    </source>
</evidence>